<dbReference type="Pfam" id="PF00668">
    <property type="entry name" value="Condensation"/>
    <property type="match status" value="5"/>
</dbReference>
<keyword evidence="2" id="KW-0596">Phosphopantetheine</keyword>
<dbReference type="Gene3D" id="3.30.559.30">
    <property type="entry name" value="Nonribosomal peptide synthetase, condensation domain"/>
    <property type="match status" value="5"/>
</dbReference>
<dbReference type="CDD" id="cd19531">
    <property type="entry name" value="LCL_NRPS-like"/>
    <property type="match status" value="1"/>
</dbReference>
<dbReference type="Gene3D" id="3.30.559.10">
    <property type="entry name" value="Chloramphenicol acetyltransferase-like domain"/>
    <property type="match status" value="5"/>
</dbReference>
<dbReference type="InterPro" id="IPR025110">
    <property type="entry name" value="AMP-bd_C"/>
</dbReference>
<dbReference type="SUPFAM" id="SSF56801">
    <property type="entry name" value="Acetyl-CoA synthetase-like"/>
    <property type="match status" value="3"/>
</dbReference>
<dbReference type="Pfam" id="PF00501">
    <property type="entry name" value="AMP-binding"/>
    <property type="match status" value="3"/>
</dbReference>
<dbReference type="Pfam" id="PF13193">
    <property type="entry name" value="AMP-binding_C"/>
    <property type="match status" value="3"/>
</dbReference>
<dbReference type="NCBIfam" id="NF004282">
    <property type="entry name" value="PRK05691.1"/>
    <property type="match status" value="4"/>
</dbReference>
<dbReference type="PROSITE" id="PS50075">
    <property type="entry name" value="CARRIER"/>
    <property type="match status" value="3"/>
</dbReference>
<dbReference type="CDD" id="cd19543">
    <property type="entry name" value="DCL_NRPS"/>
    <property type="match status" value="2"/>
</dbReference>
<dbReference type="InterPro" id="IPR000873">
    <property type="entry name" value="AMP-dep_synth/lig_dom"/>
</dbReference>
<dbReference type="InterPro" id="IPR045851">
    <property type="entry name" value="AMP-bd_C_sf"/>
</dbReference>
<dbReference type="InterPro" id="IPR010071">
    <property type="entry name" value="AA_adenyl_dom"/>
</dbReference>
<dbReference type="InterPro" id="IPR010060">
    <property type="entry name" value="NRPS_synth"/>
</dbReference>
<dbReference type="EMBL" id="JAAOCA010000029">
    <property type="protein sequence ID" value="MBD1601107.1"/>
    <property type="molecule type" value="Genomic_DNA"/>
</dbReference>
<dbReference type="SMART" id="SM00823">
    <property type="entry name" value="PKS_PP"/>
    <property type="match status" value="3"/>
</dbReference>
<evidence type="ECO:0000256" key="1">
    <source>
        <dbReference type="ARBA" id="ARBA00001957"/>
    </source>
</evidence>
<dbReference type="InterPro" id="IPR036736">
    <property type="entry name" value="ACP-like_sf"/>
</dbReference>
<keyword evidence="7" id="KW-1185">Reference proteome</keyword>
<dbReference type="RefSeq" id="WP_190424042.1">
    <property type="nucleotide sequence ID" value="NZ_JAAOCA010000029.1"/>
</dbReference>
<dbReference type="CDD" id="cd17646">
    <property type="entry name" value="A_NRPS_AB3403-like"/>
    <property type="match status" value="2"/>
</dbReference>
<dbReference type="InterPro" id="IPR020806">
    <property type="entry name" value="PKS_PP-bd"/>
</dbReference>
<dbReference type="PROSITE" id="PS00012">
    <property type="entry name" value="PHOSPHOPANTETHEINE"/>
    <property type="match status" value="3"/>
</dbReference>
<dbReference type="PANTHER" id="PTHR45398">
    <property type="match status" value="1"/>
</dbReference>
<dbReference type="SUPFAM" id="SSF47336">
    <property type="entry name" value="ACP-like"/>
    <property type="match status" value="3"/>
</dbReference>
<dbReference type="PROSITE" id="PS00455">
    <property type="entry name" value="AMP_BINDING"/>
    <property type="match status" value="1"/>
</dbReference>
<dbReference type="CDD" id="cd19534">
    <property type="entry name" value="E_NRPS"/>
    <property type="match status" value="2"/>
</dbReference>
<organism evidence="6 7">
    <name type="scientific">Pseudomonas typographi</name>
    <dbReference type="NCBI Taxonomy" id="2715964"/>
    <lineage>
        <taxon>Bacteria</taxon>
        <taxon>Pseudomonadati</taxon>
        <taxon>Pseudomonadota</taxon>
        <taxon>Gammaproteobacteria</taxon>
        <taxon>Pseudomonadales</taxon>
        <taxon>Pseudomonadaceae</taxon>
        <taxon>Pseudomonas</taxon>
    </lineage>
</organism>
<dbReference type="InterPro" id="IPR006162">
    <property type="entry name" value="Ppantetheine_attach_site"/>
</dbReference>
<gene>
    <name evidence="6" type="ORF">HAQ05_20715</name>
</gene>
<dbReference type="Gene3D" id="1.10.1200.10">
    <property type="entry name" value="ACP-like"/>
    <property type="match status" value="3"/>
</dbReference>
<dbReference type="PANTHER" id="PTHR45398:SF1">
    <property type="entry name" value="ENZYME, PUTATIVE (JCVI)-RELATED"/>
    <property type="match status" value="1"/>
</dbReference>
<dbReference type="Proteomes" id="UP000805841">
    <property type="component" value="Unassembled WGS sequence"/>
</dbReference>
<dbReference type="Gene3D" id="2.30.38.10">
    <property type="entry name" value="Luciferase, Domain 3"/>
    <property type="match status" value="3"/>
</dbReference>
<dbReference type="Gene3D" id="3.40.50.980">
    <property type="match status" value="6"/>
</dbReference>
<dbReference type="InterPro" id="IPR001242">
    <property type="entry name" value="Condensation_dom"/>
</dbReference>
<dbReference type="InterPro" id="IPR023213">
    <property type="entry name" value="CAT-like_dom_sf"/>
</dbReference>
<dbReference type="CDD" id="cd17649">
    <property type="entry name" value="A_NRPS_PvdJ-like"/>
    <property type="match status" value="1"/>
</dbReference>
<dbReference type="InterPro" id="IPR020845">
    <property type="entry name" value="AMP-binding_CS"/>
</dbReference>
<dbReference type="Pfam" id="PF00550">
    <property type="entry name" value="PP-binding"/>
    <property type="match status" value="3"/>
</dbReference>
<dbReference type="NCBIfam" id="TIGR01720">
    <property type="entry name" value="NRPS-para261"/>
    <property type="match status" value="2"/>
</dbReference>
<evidence type="ECO:0000259" key="5">
    <source>
        <dbReference type="PROSITE" id="PS50075"/>
    </source>
</evidence>
<name>A0ABR7Z6N9_9PSED</name>
<reference evidence="6 7" key="1">
    <citation type="journal article" date="2020" name="Insects">
        <title>Bacteria Belonging to Pseudomonas typographi sp. nov. from the Bark Beetle Ips typographus Have Genomic Potential to Aid in the Host Ecology.</title>
        <authorList>
            <person name="Peral-Aranega E."/>
            <person name="Saati-Santamaria Z."/>
            <person name="Kolarik M."/>
            <person name="Rivas R."/>
            <person name="Garcia-Fraile P."/>
        </authorList>
    </citation>
    <scope>NUCLEOTIDE SEQUENCE [LARGE SCALE GENOMIC DNA]</scope>
    <source>
        <strain evidence="6 7">CA3A</strain>
    </source>
</reference>
<evidence type="ECO:0000256" key="2">
    <source>
        <dbReference type="ARBA" id="ARBA00022450"/>
    </source>
</evidence>
<proteinExistence type="predicted"/>
<accession>A0ABR7Z6N9</accession>
<protein>
    <submittedName>
        <fullName evidence="6">Amino acid adenylation domain-containing protein</fullName>
    </submittedName>
</protein>
<evidence type="ECO:0000313" key="7">
    <source>
        <dbReference type="Proteomes" id="UP000805841"/>
    </source>
</evidence>
<keyword evidence="3" id="KW-0597">Phosphoprotein</keyword>
<comment type="caution">
    <text evidence="6">The sequence shown here is derived from an EMBL/GenBank/DDBJ whole genome shotgun (WGS) entry which is preliminary data.</text>
</comment>
<dbReference type="NCBIfam" id="TIGR01733">
    <property type="entry name" value="AA-adenyl-dom"/>
    <property type="match status" value="3"/>
</dbReference>
<comment type="cofactor">
    <cofactor evidence="1">
        <name>pantetheine 4'-phosphate</name>
        <dbReference type="ChEBI" id="CHEBI:47942"/>
    </cofactor>
</comment>
<feature type="domain" description="Carrier" evidence="5">
    <location>
        <begin position="1016"/>
        <end position="1090"/>
    </location>
</feature>
<dbReference type="Gene3D" id="3.30.300.30">
    <property type="match status" value="3"/>
</dbReference>
<sequence>MNDLSQAHGPSHRDDPLRPLAERLNALPAEKQRIFLQQLREKGIDARRLPIVPAPAEAKCTLSYSQHRLWLLWQLEPTASAYHITGGLQLTGELNEAALEAALADIVARHAVLRSDFPSEGGEPVVRVHAADACAVTLGREDLSDVSAQAKDAALTRLAQDQAGRPFDLTQGPLLRLCLVRCGAERHALLVTLHHIVADGVSVELFVQELASGYARRLHAAGSPLASLDVQYSDYARWQRLWLESGESEQQLAYWRGRLGSEEPVLELPVDHLRPGLPTYRGARVGKPLPDATSSRLRQFARGQHATPFMVLLAAYGVWLSRLCGQAELRVGIPVANRQAAATQGLIGCFVNTQVWPLRVLRHESFVGQVKAVREQALQAQAHQDLPFEQLVEALQPQRSLGRNPLFQVLFNHLQRGDSQLEAGGLVFERLDQAAETAQLDLALTTEENRQGQITATFSYATDLFEASTVQAWHAHFLHLLEQLLEQPERALHELEPLTPAEQQQLAGWNATQEDYPQYPNLPALLAEQVRATPDALALVHADARLSYAELDARANQLAHWLQGQGVGPDVPVAVCAERSVELVVALLGVIKAGGAYLPLDPDHPRERLQGMLADSGSPLLLTQAHLLGKWAGDAGVPVHALERLPLGIQPLTAPSVDIGAENLVYCLYTSGSTGKPKAVGNRHAGLLNRLQWMQAEYGLSASDRVLQKTPYSFDVSVWEFFWPLLSGAALVMAPPGAHRDPQALRELIVEHGITTLHFVPSMLQAFVSAGELPVCTSLKRILCSGEALPRELQRQVLSQTASELHNLYGPTEAAIDVTSWACREDGKSVPIGRPIANTQIHILDADLNPVPVGVAGELYIAGVNLARGYQGRPSLTAERFVANPYGEFGERMYRSGDLARWRADGAIEYLGRLDHQVKLRGQRIELGEIEAVLLAHANVRESVVIARDDKLIGYWVGDATEEDVLKAHLAQHVPEYMVPWRLVQLDAMPLSANGKLDRKQLPQPEGQAAAEDYIAPRSEAEQALAAIWAEVLGLEQVGIADNFFELGGDSILSLQVISRARRAGWQLNPRDLFLHPTLAALAHGARSARQGAEPPPGVTVGPAPLTPIQQYFFSQGIAQRQHWNQSALLRPLQVLQAEPLRASLAALVEHHASLRLRYRQDAHGTWQQGYTTFSDENLLVEVDAPDAEAFLHEAERLQTSLDLGNGPLLRAALLALGDGSQRLLIVVHHLVVDGVSWRVLVEDLQHVYRQQAAGQAVTLAPVGASFAQWGERLQAFAASPALLDELDYWCAQTAGQSAMALGCEGQAVERRMRLPGELTRRLHKEAPSAYRTRLDELLLVALARVLCRQSQQASLSVALEGHGRDALPAPFSEGLDIERSVGWFTSLYPVRLSPGLGDLGAAIKAVKEQLRQVPNKGIGYGALRYLGPASAQALLAEQAPPQVMFNYLGQYDSSLDGQRLFALASEPQGRQRDPASPLSHALTVNARLVEGQLQFDGRADAQHYSPSRLERLLDDLRAELSLLAAHCLAPENAALTPADVPLAGLTQAQLDALPLAAREVEDLYPLSPLQQGLLFHTLQGDAESAYVNQIDVVLEGLDPQRFLQAWETTVQQHATLRSVFLWQGELSAPLQAVLRRGPAVAQLHDARGLSQQALDEWARTERAEGFDLARLPLQRVQLLRLDATRCRMIWTFHHILLDGWSSARLIGEVLQHYAGERPLAPRSQYRDYIAWLGAQDRQAAHAYWQGRLAALDGPTLLAESLPARDTQGFGEALGHGVIHGGLSAVDSQRLRQFARRQRVTLNTVVQGAWTLLLQTYTGQPRVAFGATVSGRPSALDGAEAVVGLFINTVPVIAGGDPAQAVGDWLRELQTQSAEAGEFEHTPLADIQRWAGLSGQSLFDSLLVFENYPVDQAIRQRSGVRIEASSTLEATHYPLSLAIFAGEALDITFGYRRDAFAAARVEALAGHLNSLLLGLIADAHQPLAAISPLSDAEHVQLMAWSQSDYAPPAFASVQQRIAAHAAADPQRVALICAGQTLTRGELEQQANRLAHALVARGVCAEMRVGVALQRSNRLLVALLAVAKAGAAFVPLALDYPRERIGYVLGDSGMSLLITEQMALERLPEAPGLALLDLDQLDLAGYSDQPPHVEVHAQNLAYLIYTSGSSGTPKGVAVAHGPLAMHCDATAPVYDMSAESREFHFISFAFDGAHERWLTALTCGASLVLRDEELWSPARTLQTLAQQQVTNAGFPPVYLAQMAAEAQAQGRAPALDLYSFGGEAMPQANFERIRHTLAPRTLINGYGPTETVVTPLVWKVPASQACLAAYAPIGRPVGDRRAYILDARLQPVPAGVSGELYLGGSGLAREYHGRPAMSAERFVPDPFGAPGARMYRTGDRVLWGADGVIEYVGRIDQQIKIRGYRIEPGEVEARIQQHPEVETCVVLALPSPTGSRLVAYGVARVSADEPSLEARVKQALAEHLPDYMIPARLIWLPRLPVTPNGKLDRAALPTPDWHVQGGEFIAPQGEVETLLAGIWQQLLGIRQVGATQNFFELGGDSIVSLQLVGRARQAGVLLTPKDVFEQQTIRGLTQVAKVQKSVAQAQGPVTGPAALTPIQAWFFESPINVRQHWNQSVLLQPREALDATLLSGALQALVAHHDALRLRFTQAADGTWRQSHGDTAAVPLDRVQVTDAAQWASACSAVQAGLNISEGPLLRGLLLDSQQGQRLLLAAHHLVVDGVSWRILLEDLQRAYGQLQAGQPLALGNKTSAFQRWGEVLQAQAPSRLAELDLWRAILAPDVASLPLMDETGSRRRDQVRECQVRLAEPLTRQLLTQAPQAYRSRVDELLLTALARVVLRATGGESLLVGLEGHGREVPPDYTDVDLSRSVGWFTSLYPVRLQADPSAPAGAAIRGIKEQLRRVPDQGMGYGILRYLGEPEVRAELAGAPQPSITFNYLGQTDRGLDAQGLFSIAAERGGDDQAADAPLGNELIINAQVRQGELQMNWQYSGARLSSAWVEGLAQAYRAELQGLIEHCLSPDVQRFTPSDFPLAGLDQGTLESLLLPADTELLYPLSPLQQGMLFHALQNPGESHYLNQLSLAIDGLDATRFAQAWDITVARHDVLRTAFLWEGLSQPLQAVHRNVPSPVRLLDWRERADRETAVEYLAGQEREAGFDLGTAPLLRVLLVRLGEQRYQLILTSHHLLLDGWSSSRLIAEVLQHYRGTPPAEVAGRFVDYVQWLQQRDPAQRQAFWRERLAGLGEPTLLANSVTGVGEGSGHRQHHWQCDAAMTERLIAVARRERVTLNTLVQGAWSLLLQRYSGQATVAFGATVAGRPAQLADAERTLGLFINTLPVIQTPPAQQPLGDWLRQLQSFNSALREHEHTPLFEIQGWAGQGGQALFDTLLVFENYPVEQALGEASGLRFSPVQRHETTHYPLTLVIHAGAHLQIEFSYRQDTFAEADIARFSEHLAGLLEQFEDSNRPLASLTLLSPIEVRQIAGWNATDIRYPQYPNLPALLAEQVRATPDALALVHADARLSYAELDARANQLAHWLQGQGLGPDVPVAVCAERSVELVVALLGVIKAGGAYLPLDPDHPRERLQGMLADSGSPLLLTQAHLLGKWAGDAGVPVHALERLPLGIQPLTAPSVDIGAENLVYCLYTSGSTGKPKAVGNRHAGLLNRLQWMQAEYGLSASDRVLQKTPYSFDVSVWEFFWPLLSGAALVMAPPGAHRDPQALRELIVEHGITTLHFVPSMLQAFVSAGELPVCTSLKRILCSGEALPGELQRQVLSQTGSELHNLYGPTEAAIDVTSWACREDGKSVPIGRPIANTQIHILDADLNPVPVGVAGELYIAGVNLARGYQGRPSLTAERFVANPYGEFGERMYRSGDLARWRADGAIEYLGRLDHQVKLRGQRIELGEIEAVLLAHDAVRECVVVARNNQLLGYWVGTDADEAALKFHLAQHVPEYMVPWRLMQLPAMPLSANGKLDRKQLPQPEGQGTLSGHVPPSSDAERALVAIWAEVLGLEQVGVTDSFFELGGHSLSVMQVRAQLQQRHGCHLPINAFFDHVTVQKLAQQLPSDLFAAAVEHRERLDDMARWLDEFEV</sequence>
<dbReference type="NCBIfam" id="NF003417">
    <property type="entry name" value="PRK04813.1"/>
    <property type="match status" value="3"/>
</dbReference>
<evidence type="ECO:0000313" key="6">
    <source>
        <dbReference type="EMBL" id="MBD1601107.1"/>
    </source>
</evidence>
<feature type="region of interest" description="Disordered" evidence="4">
    <location>
        <begin position="3986"/>
        <end position="4009"/>
    </location>
</feature>
<evidence type="ECO:0000256" key="3">
    <source>
        <dbReference type="ARBA" id="ARBA00022553"/>
    </source>
</evidence>
<evidence type="ECO:0000256" key="4">
    <source>
        <dbReference type="SAM" id="MobiDB-lite"/>
    </source>
</evidence>
<feature type="domain" description="Carrier" evidence="5">
    <location>
        <begin position="2521"/>
        <end position="2595"/>
    </location>
</feature>
<feature type="domain" description="Carrier" evidence="5">
    <location>
        <begin position="4007"/>
        <end position="4082"/>
    </location>
</feature>
<dbReference type="SUPFAM" id="SSF52777">
    <property type="entry name" value="CoA-dependent acyltransferases"/>
    <property type="match status" value="10"/>
</dbReference>
<dbReference type="InterPro" id="IPR009081">
    <property type="entry name" value="PP-bd_ACP"/>
</dbReference>